<comment type="subcellular location">
    <subcellularLocation>
        <location evidence="1">Cell projection</location>
        <location evidence="1">Cilium</location>
    </subcellularLocation>
    <subcellularLocation>
        <location evidence="2">Cytoplasm</location>
        <location evidence="2">Cytoskeleton</location>
    </subcellularLocation>
</comment>
<dbReference type="Pfam" id="PF00334">
    <property type="entry name" value="NDK"/>
    <property type="match status" value="1"/>
</dbReference>
<sequence>MATSTLDPRMAFHAQQQDPGAPQPRQLILRYFYENGTVELMEVPSGRLYLKRTAVDAPTSSFRVGSTVMLFGKPTIITAFADEVTRQLCAQCSESTTVLIAEEAFSSLGRYLAMLTEECRFTITNVEMVWVHAETVSAFDLPQQLANTRLVVVLCTRERAVEKGFDFVERAIGTCTAKDADQAAMWGKLGKLPKTKPLAVFNDPNSSVVVLKPHLISAGRGGSALQQLLDVGLEPTAFTTVTMSSAVAREFMEPYRSVLPNLEGTVSSFVGISWVLQVISLDTAVDVVGVVRSVCGPYDTVIAKKLYPKSIRARYGDSETHNAVHCCDLTSDGPIYAKFFFQR</sequence>
<dbReference type="PROSITE" id="PS51336">
    <property type="entry name" value="DM10"/>
    <property type="match status" value="1"/>
</dbReference>
<dbReference type="Gene3D" id="2.30.29.170">
    <property type="match status" value="1"/>
</dbReference>
<dbReference type="GO" id="GO:0016301">
    <property type="term" value="F:kinase activity"/>
    <property type="evidence" value="ECO:0007669"/>
    <property type="project" value="UniProtKB-KW"/>
</dbReference>
<dbReference type="Gene3D" id="3.30.70.141">
    <property type="entry name" value="Nucleoside diphosphate kinase-like domain"/>
    <property type="match status" value="1"/>
</dbReference>
<dbReference type="InterPro" id="IPR006602">
    <property type="entry name" value="DM10_dom"/>
</dbReference>
<dbReference type="SMART" id="SM00562">
    <property type="entry name" value="NDK"/>
    <property type="match status" value="1"/>
</dbReference>
<evidence type="ECO:0000259" key="8">
    <source>
        <dbReference type="PROSITE" id="PS51336"/>
    </source>
</evidence>
<evidence type="ECO:0000256" key="2">
    <source>
        <dbReference type="ARBA" id="ARBA00004245"/>
    </source>
</evidence>
<evidence type="ECO:0000256" key="6">
    <source>
        <dbReference type="PROSITE-ProRule" id="PRU00706"/>
    </source>
</evidence>
<dbReference type="SMART" id="SM00676">
    <property type="entry name" value="DM10"/>
    <property type="match status" value="1"/>
</dbReference>
<evidence type="ECO:0000256" key="4">
    <source>
        <dbReference type="ARBA" id="ARBA00023212"/>
    </source>
</evidence>
<dbReference type="PROSITE" id="PS51374">
    <property type="entry name" value="NDPK_LIKE"/>
    <property type="match status" value="1"/>
</dbReference>
<dbReference type="CDD" id="cd04412">
    <property type="entry name" value="NDPk7B"/>
    <property type="match status" value="1"/>
</dbReference>
<reference evidence="9 10" key="1">
    <citation type="submission" date="2018-09" db="EMBL/GenBank/DDBJ databases">
        <authorList>
            <person name="Peiro R."/>
            <person name="Begona"/>
            <person name="Cbmso G."/>
            <person name="Lopez M."/>
            <person name="Gonzalez S."/>
        </authorList>
    </citation>
    <scope>NUCLEOTIDE SEQUENCE [LARGE SCALE GENOMIC DNA]</scope>
</reference>
<organism evidence="9 10">
    <name type="scientific">Leishmania braziliensis MHOM/BR/75/M2904</name>
    <dbReference type="NCBI Taxonomy" id="420245"/>
    <lineage>
        <taxon>Eukaryota</taxon>
        <taxon>Discoba</taxon>
        <taxon>Euglenozoa</taxon>
        <taxon>Kinetoplastea</taxon>
        <taxon>Metakinetoplastina</taxon>
        <taxon>Trypanosomatida</taxon>
        <taxon>Trypanosomatidae</taxon>
        <taxon>Leishmaniinae</taxon>
        <taxon>Leishmania</taxon>
        <taxon>Leishmania braziliensis species complex</taxon>
    </lineage>
</organism>
<dbReference type="InterPro" id="IPR036850">
    <property type="entry name" value="NDK-like_dom_sf"/>
</dbReference>
<dbReference type="SUPFAM" id="SSF54919">
    <property type="entry name" value="Nucleoside diphosphate kinase, NDK"/>
    <property type="match status" value="1"/>
</dbReference>
<dbReference type="InterPro" id="IPR037993">
    <property type="entry name" value="NDPk7B"/>
</dbReference>
<dbReference type="GO" id="GO:0005879">
    <property type="term" value="C:axonemal microtubule"/>
    <property type="evidence" value="ECO:0007669"/>
    <property type="project" value="TreeGrafter"/>
</dbReference>
<keyword evidence="3" id="KW-0963">Cytoplasm</keyword>
<dbReference type="KEGG" id="lbz:LBRM_20_2560"/>
<dbReference type="EMBL" id="LS997619">
    <property type="protein sequence ID" value="SYZ65303.1"/>
    <property type="molecule type" value="Genomic_DNA"/>
</dbReference>
<comment type="caution">
    <text evidence="6">Lacks conserved residue(s) required for the propagation of feature annotation.</text>
</comment>
<dbReference type="PANTHER" id="PTHR43109:SF2">
    <property type="entry name" value="NUCLEOSIDE DIPHOSPHATE KINASE 7"/>
    <property type="match status" value="1"/>
</dbReference>
<proteinExistence type="inferred from homology"/>
<dbReference type="InterPro" id="IPR034907">
    <property type="entry name" value="NDK-like_dom"/>
</dbReference>
<keyword evidence="9" id="KW-0418">Kinase</keyword>
<dbReference type="AlphaFoldDB" id="A0A3P3Z4Y6"/>
<gene>
    <name evidence="9" type="ORF">LBRM2904_20.3430</name>
</gene>
<evidence type="ECO:0000313" key="10">
    <source>
        <dbReference type="Proteomes" id="UP000319462"/>
    </source>
</evidence>
<feature type="domain" description="DM10" evidence="8">
    <location>
        <begin position="6"/>
        <end position="93"/>
    </location>
</feature>
<evidence type="ECO:0000256" key="1">
    <source>
        <dbReference type="ARBA" id="ARBA00004138"/>
    </source>
</evidence>
<dbReference type="RefSeq" id="XP_001564537.1">
    <property type="nucleotide sequence ID" value="XM_001564487.1"/>
</dbReference>
<evidence type="ECO:0000256" key="3">
    <source>
        <dbReference type="ARBA" id="ARBA00022490"/>
    </source>
</evidence>
<keyword evidence="5" id="KW-0966">Cell projection</keyword>
<evidence type="ECO:0000256" key="5">
    <source>
        <dbReference type="ARBA" id="ARBA00023273"/>
    </source>
</evidence>
<dbReference type="Proteomes" id="UP000319462">
    <property type="component" value="Chromosome 20"/>
</dbReference>
<evidence type="ECO:0000256" key="7">
    <source>
        <dbReference type="SAM" id="MobiDB-lite"/>
    </source>
</evidence>
<dbReference type="VEuPathDB" id="TriTrypDB:LbrM.20.2560"/>
<feature type="region of interest" description="Disordered" evidence="7">
    <location>
        <begin position="1"/>
        <end position="21"/>
    </location>
</feature>
<comment type="similarity">
    <text evidence="6">Belongs to the NDK family.</text>
</comment>
<name>A0A3P3Z4Y6_LEIBR</name>
<evidence type="ECO:0000313" key="9">
    <source>
        <dbReference type="EMBL" id="SYZ65303.1"/>
    </source>
</evidence>
<protein>
    <submittedName>
        <fullName evidence="9">Nucleoside_diphosphate_kinase</fullName>
    </submittedName>
</protein>
<accession>A0A3P3Z4Y6</accession>
<dbReference type="PANTHER" id="PTHR43109">
    <property type="entry name" value="NUCLEOSIDE DIPHOSPHATE KINASE 7"/>
    <property type="match status" value="1"/>
</dbReference>
<keyword evidence="4" id="KW-0206">Cytoskeleton</keyword>
<keyword evidence="9" id="KW-0808">Transferase</keyword>